<dbReference type="RefSeq" id="WP_166158725.1">
    <property type="nucleotide sequence ID" value="NZ_JAAOIW010000046.1"/>
</dbReference>
<keyword evidence="6" id="KW-1185">Reference proteome</keyword>
<feature type="domain" description="EAL" evidence="3">
    <location>
        <begin position="683"/>
        <end position="933"/>
    </location>
</feature>
<proteinExistence type="predicted"/>
<dbReference type="Proteomes" id="UP001165962">
    <property type="component" value="Unassembled WGS sequence"/>
</dbReference>
<dbReference type="Pfam" id="PF08447">
    <property type="entry name" value="PAS_3"/>
    <property type="match status" value="1"/>
</dbReference>
<protein>
    <submittedName>
        <fullName evidence="5">EAL domain-containing protein</fullName>
    </submittedName>
</protein>
<dbReference type="PROSITE" id="PS50887">
    <property type="entry name" value="GGDEF"/>
    <property type="match status" value="1"/>
</dbReference>
<dbReference type="InterPro" id="IPR000014">
    <property type="entry name" value="PAS"/>
</dbReference>
<dbReference type="Gene3D" id="3.30.450.20">
    <property type="entry name" value="PAS domain"/>
    <property type="match status" value="4"/>
</dbReference>
<dbReference type="InterPro" id="IPR013656">
    <property type="entry name" value="PAS_4"/>
</dbReference>
<feature type="domain" description="GGDEF" evidence="4">
    <location>
        <begin position="542"/>
        <end position="674"/>
    </location>
</feature>
<feature type="domain" description="PAS" evidence="1">
    <location>
        <begin position="380"/>
        <end position="453"/>
    </location>
</feature>
<sequence>MDFQHNEHFRYLVETSPDPVAIHCGHTLVYINKAGADLLGSDTESLIGKSLSEIIHPDSLEESRNHVNKMLREGKPSNTRNISLIGKDGQRIEVSIKSMLITYLGKQAIHVVYRDITEQLRAEKELKESNELVTSILESITDAFFAIDNSWNITYLNQTGQKYLGRTAKDLIGKNLWEEFPSLLETRFYPAYHKALTEKVVVEFEEFSPLTKRWYELRAFPTKDGLSIYYRNISERKAAEEKITYYAKELEISKSQLQQLVDTIDAGVWSVDLRTNEYMLSQGIETIYGYPVQAFYDNPTFWKDRTHPDDMDLIGIQEKDILSGRASVHEHRIIHSTGEVRTIRNRITPIFDQSNNLIQIVGVFVDITGHQRMEQNLRESQEWFSTTLKCIGDGVIATDITGKVTFMNPIAETLTACKEKDGLGKNIEEVLHLVNEETRQLVTNPVNKVIKEKRIVGLANHTVLINKDGAEIPIDDSAAPILNDQGEMAGIVMVFRDVIERKSYEEKIKHYAYYDSLTGLPNRRLFTDRLTMALVNAKRTNTTLATMFIDLDKFKMVNDTLGHEIGDLLLVEVASRLITCVREGDTVARLGGDEFIILMQDIDQTVVTQVAERIIKKVSCKYNINGFQLFTTPSIGTSLYPHDGEDVESLIKNADMAMYYVKDNGKNNHHFFASFMNDKTERKMEIDKGLREALEKNQFELYYQPKMDLVTGDISGVEALIRWHHPEMGMISPVEFIPVAEEIGLIASIGEWALQTACTQCMKWQNSGFPSIRVAVNVSTLQFRQQNLVSTVRRILKDSQLNPKCLELEITESVMQNTESIHKLFELKAMGIYMSIDDFGTGYSSLSYLKRMPIDSLKIDKSFINDIHMDPTDTMIVTTIINLAKSLNLRVIAEGVETAEQLQFLKQHKCDEIQGFFISKPVPAREFEMVWTK</sequence>
<feature type="domain" description="PAS" evidence="1">
    <location>
        <begin position="129"/>
        <end position="180"/>
    </location>
</feature>
<dbReference type="Pfam" id="PF08448">
    <property type="entry name" value="PAS_4"/>
    <property type="match status" value="1"/>
</dbReference>
<evidence type="ECO:0000259" key="2">
    <source>
        <dbReference type="PROSITE" id="PS50113"/>
    </source>
</evidence>
<feature type="domain" description="PAS" evidence="1">
    <location>
        <begin position="25"/>
        <end position="74"/>
    </location>
</feature>
<dbReference type="SUPFAM" id="SSF55785">
    <property type="entry name" value="PYP-like sensor domain (PAS domain)"/>
    <property type="match status" value="4"/>
</dbReference>
<comment type="caution">
    <text evidence="5">The sequence shown here is derived from an EMBL/GenBank/DDBJ whole genome shotgun (WGS) entry which is preliminary data.</text>
</comment>
<dbReference type="InterPro" id="IPR035965">
    <property type="entry name" value="PAS-like_dom_sf"/>
</dbReference>
<dbReference type="InterPro" id="IPR000160">
    <property type="entry name" value="GGDEF_dom"/>
</dbReference>
<dbReference type="InterPro" id="IPR012226">
    <property type="entry name" value="Diguanyl_cyclase/Pdiesterase"/>
</dbReference>
<dbReference type="SMART" id="SM00267">
    <property type="entry name" value="GGDEF"/>
    <property type="match status" value="1"/>
</dbReference>
<dbReference type="CDD" id="cd01948">
    <property type="entry name" value="EAL"/>
    <property type="match status" value="1"/>
</dbReference>
<dbReference type="PROSITE" id="PS50883">
    <property type="entry name" value="EAL"/>
    <property type="match status" value="1"/>
</dbReference>
<dbReference type="SMART" id="SM00052">
    <property type="entry name" value="EAL"/>
    <property type="match status" value="1"/>
</dbReference>
<accession>A0ABX0JJA6</accession>
<dbReference type="PROSITE" id="PS50113">
    <property type="entry name" value="PAC"/>
    <property type="match status" value="2"/>
</dbReference>
<dbReference type="InterPro" id="IPR013767">
    <property type="entry name" value="PAS_fold"/>
</dbReference>
<evidence type="ECO:0000259" key="1">
    <source>
        <dbReference type="PROSITE" id="PS50112"/>
    </source>
</evidence>
<dbReference type="PANTHER" id="PTHR44757:SF2">
    <property type="entry name" value="BIOFILM ARCHITECTURE MAINTENANCE PROTEIN MBAA"/>
    <property type="match status" value="1"/>
</dbReference>
<dbReference type="Pfam" id="PF00563">
    <property type="entry name" value="EAL"/>
    <property type="match status" value="1"/>
</dbReference>
<dbReference type="InterPro" id="IPR029787">
    <property type="entry name" value="Nucleotide_cyclase"/>
</dbReference>
<dbReference type="Pfam" id="PF00990">
    <property type="entry name" value="GGDEF"/>
    <property type="match status" value="1"/>
</dbReference>
<name>A0ABX0JJA6_9BACL</name>
<dbReference type="EMBL" id="JAAOIW010000046">
    <property type="protein sequence ID" value="NHN35590.1"/>
    <property type="molecule type" value="Genomic_DNA"/>
</dbReference>
<dbReference type="SMART" id="SM00091">
    <property type="entry name" value="PAS"/>
    <property type="match status" value="4"/>
</dbReference>
<dbReference type="PROSITE" id="PS50112">
    <property type="entry name" value="PAS"/>
    <property type="match status" value="4"/>
</dbReference>
<feature type="domain" description="PAC" evidence="2">
    <location>
        <begin position="458"/>
        <end position="510"/>
    </location>
</feature>
<dbReference type="Gene3D" id="3.30.70.270">
    <property type="match status" value="1"/>
</dbReference>
<evidence type="ECO:0000259" key="3">
    <source>
        <dbReference type="PROSITE" id="PS50883"/>
    </source>
</evidence>
<dbReference type="PANTHER" id="PTHR44757">
    <property type="entry name" value="DIGUANYLATE CYCLASE DGCP"/>
    <property type="match status" value="1"/>
</dbReference>
<dbReference type="InterPro" id="IPR001610">
    <property type="entry name" value="PAC"/>
</dbReference>
<evidence type="ECO:0000313" key="5">
    <source>
        <dbReference type="EMBL" id="NHN35590.1"/>
    </source>
</evidence>
<dbReference type="PIRSF" id="PIRSF005925">
    <property type="entry name" value="Dos"/>
    <property type="match status" value="1"/>
</dbReference>
<dbReference type="InterPro" id="IPR013655">
    <property type="entry name" value="PAS_fold_3"/>
</dbReference>
<dbReference type="InterPro" id="IPR052155">
    <property type="entry name" value="Biofilm_reg_signaling"/>
</dbReference>
<gene>
    <name evidence="5" type="ORF">G9U52_38560</name>
</gene>
<dbReference type="InterPro" id="IPR000700">
    <property type="entry name" value="PAS-assoc_C"/>
</dbReference>
<dbReference type="SUPFAM" id="SSF55073">
    <property type="entry name" value="Nucleotide cyclase"/>
    <property type="match status" value="1"/>
</dbReference>
<dbReference type="InterPro" id="IPR043128">
    <property type="entry name" value="Rev_trsase/Diguanyl_cyclase"/>
</dbReference>
<feature type="domain" description="PAS" evidence="1">
    <location>
        <begin position="253"/>
        <end position="325"/>
    </location>
</feature>
<dbReference type="InterPro" id="IPR001633">
    <property type="entry name" value="EAL_dom"/>
</dbReference>
<organism evidence="5 6">
    <name type="scientific">Paenibacillus agricola</name>
    <dbReference type="NCBI Taxonomy" id="2716264"/>
    <lineage>
        <taxon>Bacteria</taxon>
        <taxon>Bacillati</taxon>
        <taxon>Bacillota</taxon>
        <taxon>Bacilli</taxon>
        <taxon>Bacillales</taxon>
        <taxon>Paenibacillaceae</taxon>
        <taxon>Paenibacillus</taxon>
    </lineage>
</organism>
<feature type="domain" description="PAC" evidence="2">
    <location>
        <begin position="327"/>
        <end position="379"/>
    </location>
</feature>
<dbReference type="NCBIfam" id="TIGR00254">
    <property type="entry name" value="GGDEF"/>
    <property type="match status" value="1"/>
</dbReference>
<evidence type="ECO:0000313" key="6">
    <source>
        <dbReference type="Proteomes" id="UP001165962"/>
    </source>
</evidence>
<dbReference type="Pfam" id="PF00989">
    <property type="entry name" value="PAS"/>
    <property type="match status" value="2"/>
</dbReference>
<dbReference type="CDD" id="cd00130">
    <property type="entry name" value="PAS"/>
    <property type="match status" value="4"/>
</dbReference>
<dbReference type="CDD" id="cd01949">
    <property type="entry name" value="GGDEF"/>
    <property type="match status" value="1"/>
</dbReference>
<dbReference type="SUPFAM" id="SSF141868">
    <property type="entry name" value="EAL domain-like"/>
    <property type="match status" value="1"/>
</dbReference>
<dbReference type="NCBIfam" id="TIGR00229">
    <property type="entry name" value="sensory_box"/>
    <property type="match status" value="4"/>
</dbReference>
<reference evidence="5" key="1">
    <citation type="submission" date="2020-03" db="EMBL/GenBank/DDBJ databases">
        <title>Draft sequencing of Paenibacilllus sp. S3N08.</title>
        <authorList>
            <person name="Kim D.-U."/>
        </authorList>
    </citation>
    <scope>NUCLEOTIDE SEQUENCE</scope>
    <source>
        <strain evidence="5">S3N08</strain>
    </source>
</reference>
<dbReference type="Gene3D" id="3.20.20.450">
    <property type="entry name" value="EAL domain"/>
    <property type="match status" value="1"/>
</dbReference>
<evidence type="ECO:0000259" key="4">
    <source>
        <dbReference type="PROSITE" id="PS50887"/>
    </source>
</evidence>
<dbReference type="InterPro" id="IPR035919">
    <property type="entry name" value="EAL_sf"/>
</dbReference>
<dbReference type="SMART" id="SM00086">
    <property type="entry name" value="PAC"/>
    <property type="match status" value="3"/>
</dbReference>